<dbReference type="EMBL" id="CP159342">
    <property type="protein sequence ID" value="XCH74188.1"/>
    <property type="molecule type" value="Genomic_DNA"/>
</dbReference>
<gene>
    <name evidence="2" type="ORF">ABUL08_28640</name>
    <name evidence="1" type="ORF">VK199_28555</name>
</gene>
<evidence type="ECO:0000313" key="1">
    <source>
        <dbReference type="EMBL" id="XBP93490.1"/>
    </source>
</evidence>
<organism evidence="2">
    <name type="scientific">Micromonospora sp. CCTCC AA 2012012</name>
    <dbReference type="NCBI Taxonomy" id="3111921"/>
    <lineage>
        <taxon>Bacteria</taxon>
        <taxon>Bacillati</taxon>
        <taxon>Actinomycetota</taxon>
        <taxon>Actinomycetes</taxon>
        <taxon>Micromonosporales</taxon>
        <taxon>Micromonosporaceae</taxon>
        <taxon>Micromonospora</taxon>
    </lineage>
</organism>
<name>A0AAU8HCU4_9ACTN</name>
<sequence length="82" mass="9198">MNEEDDVPADGHRDSSCYHYSIGLPLGDGQDDVPALLRHVAKSIEDLAEYGTADVVGLMYSNDEVNEYGEWPRMTVFYTLDQ</sequence>
<accession>A0AAU8HCU4</accession>
<reference evidence="2" key="2">
    <citation type="submission" date="2024-06" db="EMBL/GenBank/DDBJ databases">
        <title>Micromonospora mangrovi CCTCC AA 2012012 genome sequences.</title>
        <authorList>
            <person name="Gao J."/>
        </authorList>
    </citation>
    <scope>NUCLEOTIDE SEQUENCE</scope>
    <source>
        <strain evidence="2">CCTCC AA 2012012</strain>
    </source>
</reference>
<dbReference type="AlphaFoldDB" id="A0AAU8HCU4"/>
<proteinExistence type="predicted"/>
<reference evidence="1" key="1">
    <citation type="submission" date="2024-01" db="EMBL/GenBank/DDBJ databases">
        <title>The genome sequence of Micromonospora mangrovi CCTCC AA 2012012.</title>
        <authorList>
            <person name="Gao J."/>
        </authorList>
    </citation>
    <scope>NUCLEOTIDE SEQUENCE</scope>
    <source>
        <strain evidence="1">CCTCC AA 2012012</strain>
    </source>
</reference>
<evidence type="ECO:0000313" key="2">
    <source>
        <dbReference type="EMBL" id="XCH74188.1"/>
    </source>
</evidence>
<dbReference type="EMBL" id="CP157762">
    <property type="protein sequence ID" value="XBP93490.1"/>
    <property type="molecule type" value="Genomic_DNA"/>
</dbReference>
<protein>
    <submittedName>
        <fullName evidence="2">Uncharacterized protein</fullName>
    </submittedName>
</protein>
<dbReference type="RefSeq" id="WP_350933154.1">
    <property type="nucleotide sequence ID" value="NZ_CP157762.1"/>
</dbReference>